<sequence>MYNSYGEKFFILEEGSILPEIVMVSSVLMEQQFDPCCMKFLIEHELLRKLLQLLHSDCYHPTSPKPRIFAEEPLLCEYGKVSDGYYRRTEERRAISNTNDTVTACLMAWELKNAICNSRSTTPHFSKSEGVASSVILKRHLTKQGCWVSKFTFFCLCLSKYCNNFLNWRRLLVNQLDSGGTSLPEESYMEDLHK</sequence>
<gene>
    <name evidence="1" type="ORF">GCK32_017720</name>
</gene>
<dbReference type="EMBL" id="WIXE01021295">
    <property type="protein sequence ID" value="KAK5968511.1"/>
    <property type="molecule type" value="Genomic_DNA"/>
</dbReference>
<name>A0AAN8EUN2_TRICO</name>
<dbReference type="Proteomes" id="UP001331761">
    <property type="component" value="Unassembled WGS sequence"/>
</dbReference>
<evidence type="ECO:0000313" key="2">
    <source>
        <dbReference type="Proteomes" id="UP001331761"/>
    </source>
</evidence>
<protein>
    <submittedName>
        <fullName evidence="1">Uncharacterized protein</fullName>
    </submittedName>
</protein>
<keyword evidence="2" id="KW-1185">Reference proteome</keyword>
<accession>A0AAN8EUN2</accession>
<organism evidence="1 2">
    <name type="scientific">Trichostrongylus colubriformis</name>
    <name type="common">Black scour worm</name>
    <dbReference type="NCBI Taxonomy" id="6319"/>
    <lineage>
        <taxon>Eukaryota</taxon>
        <taxon>Metazoa</taxon>
        <taxon>Ecdysozoa</taxon>
        <taxon>Nematoda</taxon>
        <taxon>Chromadorea</taxon>
        <taxon>Rhabditida</taxon>
        <taxon>Rhabditina</taxon>
        <taxon>Rhabditomorpha</taxon>
        <taxon>Strongyloidea</taxon>
        <taxon>Trichostrongylidae</taxon>
        <taxon>Trichostrongylus</taxon>
    </lineage>
</organism>
<dbReference type="AlphaFoldDB" id="A0AAN8EUN2"/>
<reference evidence="1 2" key="1">
    <citation type="submission" date="2019-10" db="EMBL/GenBank/DDBJ databases">
        <title>Assembly and Annotation for the nematode Trichostrongylus colubriformis.</title>
        <authorList>
            <person name="Martin J."/>
        </authorList>
    </citation>
    <scope>NUCLEOTIDE SEQUENCE [LARGE SCALE GENOMIC DNA]</scope>
    <source>
        <strain evidence="1">G859</strain>
        <tissue evidence="1">Whole worm</tissue>
    </source>
</reference>
<evidence type="ECO:0000313" key="1">
    <source>
        <dbReference type="EMBL" id="KAK5968511.1"/>
    </source>
</evidence>
<feature type="non-terminal residue" evidence="1">
    <location>
        <position position="194"/>
    </location>
</feature>
<comment type="caution">
    <text evidence="1">The sequence shown here is derived from an EMBL/GenBank/DDBJ whole genome shotgun (WGS) entry which is preliminary data.</text>
</comment>
<proteinExistence type="predicted"/>